<dbReference type="SMART" id="SM00822">
    <property type="entry name" value="PKS_KR"/>
    <property type="match status" value="1"/>
</dbReference>
<dbReference type="InterPro" id="IPR057326">
    <property type="entry name" value="KR_dom"/>
</dbReference>
<evidence type="ECO:0000313" key="5">
    <source>
        <dbReference type="EMBL" id="KFE65319.1"/>
    </source>
</evidence>
<dbReference type="EMBL" id="JMCB01000012">
    <property type="protein sequence ID" value="KFE65319.1"/>
    <property type="molecule type" value="Genomic_DNA"/>
</dbReference>
<organism evidence="5 6">
    <name type="scientific">Hyalangium minutum</name>
    <dbReference type="NCBI Taxonomy" id="394096"/>
    <lineage>
        <taxon>Bacteria</taxon>
        <taxon>Pseudomonadati</taxon>
        <taxon>Myxococcota</taxon>
        <taxon>Myxococcia</taxon>
        <taxon>Myxococcales</taxon>
        <taxon>Cystobacterineae</taxon>
        <taxon>Archangiaceae</taxon>
        <taxon>Hyalangium</taxon>
    </lineage>
</organism>
<dbReference type="InterPro" id="IPR020904">
    <property type="entry name" value="Sc_DH/Rdtase_CS"/>
</dbReference>
<dbReference type="PATRIC" id="fig|394096.3.peg.5772"/>
<evidence type="ECO:0000256" key="1">
    <source>
        <dbReference type="ARBA" id="ARBA00006484"/>
    </source>
</evidence>
<dbReference type="RefSeq" id="WP_044193109.1">
    <property type="nucleotide sequence ID" value="NZ_JMCB01000012.1"/>
</dbReference>
<dbReference type="PANTHER" id="PTHR44196:SF2">
    <property type="entry name" value="SHORT-CHAIN DEHYDROGENASE-RELATED"/>
    <property type="match status" value="1"/>
</dbReference>
<dbReference type="InterPro" id="IPR002347">
    <property type="entry name" value="SDR_fam"/>
</dbReference>
<dbReference type="PRINTS" id="PR00080">
    <property type="entry name" value="SDRFAMILY"/>
</dbReference>
<dbReference type="PIRSF" id="PIRSF000126">
    <property type="entry name" value="11-beta-HSD1"/>
    <property type="match status" value="1"/>
</dbReference>
<reference evidence="5 6" key="1">
    <citation type="submission" date="2014-04" db="EMBL/GenBank/DDBJ databases">
        <title>Genome assembly of Hyalangium minutum DSM 14724.</title>
        <authorList>
            <person name="Sharma G."/>
            <person name="Subramanian S."/>
        </authorList>
    </citation>
    <scope>NUCLEOTIDE SEQUENCE [LARGE SCALE GENOMIC DNA]</scope>
    <source>
        <strain evidence="5 6">DSM 14724</strain>
    </source>
</reference>
<dbReference type="Gene3D" id="3.40.50.720">
    <property type="entry name" value="NAD(P)-binding Rossmann-like Domain"/>
    <property type="match status" value="1"/>
</dbReference>
<comment type="similarity">
    <text evidence="1 3">Belongs to the short-chain dehydrogenases/reductases (SDR) family.</text>
</comment>
<protein>
    <submittedName>
        <fullName evidence="5">Short chain oxidoreductase</fullName>
    </submittedName>
</protein>
<dbReference type="GO" id="GO:0016491">
    <property type="term" value="F:oxidoreductase activity"/>
    <property type="evidence" value="ECO:0007669"/>
    <property type="project" value="UniProtKB-KW"/>
</dbReference>
<dbReference type="SUPFAM" id="SSF51735">
    <property type="entry name" value="NAD(P)-binding Rossmann-fold domains"/>
    <property type="match status" value="1"/>
</dbReference>
<keyword evidence="6" id="KW-1185">Reference proteome</keyword>
<accession>A0A085WCA6</accession>
<evidence type="ECO:0000256" key="3">
    <source>
        <dbReference type="RuleBase" id="RU000363"/>
    </source>
</evidence>
<sequence>MAGTLTSSPRPLAVITGASSGIGFELARQFAQHGFDLFIAAEDIGILDAEAGLSSLGVQVESLQVDLATYQGVEQLWARVQATGRPVDSLALNAGVGVGGDFARETSLEAELNLIQLNVTSTVHLAKRAVRDMVKRGSGRILITSSVAATMPSPLEAVYGASKAFVQAFAESLRNELKDAGITVTSLMPGPTETNFFHRAGMDHTRVGQQEKDDAETVAREGFKALMAGKEKVVAGSWSNKAMVAGGRILPESVKAAMHRHLSEPVPDKKS</sequence>
<dbReference type="InterPro" id="IPR036291">
    <property type="entry name" value="NAD(P)-bd_dom_sf"/>
</dbReference>
<dbReference type="STRING" id="394096.DB31_1435"/>
<evidence type="ECO:0000313" key="6">
    <source>
        <dbReference type="Proteomes" id="UP000028725"/>
    </source>
</evidence>
<name>A0A085WCA6_9BACT</name>
<dbReference type="GO" id="GO:0016020">
    <property type="term" value="C:membrane"/>
    <property type="evidence" value="ECO:0007669"/>
    <property type="project" value="TreeGrafter"/>
</dbReference>
<evidence type="ECO:0000259" key="4">
    <source>
        <dbReference type="SMART" id="SM00822"/>
    </source>
</evidence>
<dbReference type="CDD" id="cd05233">
    <property type="entry name" value="SDR_c"/>
    <property type="match status" value="1"/>
</dbReference>
<dbReference type="PROSITE" id="PS00061">
    <property type="entry name" value="ADH_SHORT"/>
    <property type="match status" value="1"/>
</dbReference>
<evidence type="ECO:0000256" key="2">
    <source>
        <dbReference type="ARBA" id="ARBA00023002"/>
    </source>
</evidence>
<dbReference type="Pfam" id="PF00106">
    <property type="entry name" value="adh_short"/>
    <property type="match status" value="1"/>
</dbReference>
<dbReference type="OrthoDB" id="9789083at2"/>
<gene>
    <name evidence="5" type="ORF">DB31_1435</name>
</gene>
<dbReference type="PRINTS" id="PR00081">
    <property type="entry name" value="GDHRDH"/>
</dbReference>
<keyword evidence="2" id="KW-0560">Oxidoreductase</keyword>
<feature type="domain" description="Ketoreductase" evidence="4">
    <location>
        <begin position="11"/>
        <end position="194"/>
    </location>
</feature>
<proteinExistence type="inferred from homology"/>
<dbReference type="PANTHER" id="PTHR44196">
    <property type="entry name" value="DEHYDROGENASE/REDUCTASE SDR FAMILY MEMBER 7B"/>
    <property type="match status" value="1"/>
</dbReference>
<comment type="caution">
    <text evidence="5">The sequence shown here is derived from an EMBL/GenBank/DDBJ whole genome shotgun (WGS) entry which is preliminary data.</text>
</comment>
<dbReference type="AlphaFoldDB" id="A0A085WCA6"/>
<dbReference type="Proteomes" id="UP000028725">
    <property type="component" value="Unassembled WGS sequence"/>
</dbReference>